<proteinExistence type="predicted"/>
<dbReference type="EMBL" id="AP019621">
    <property type="protein sequence ID" value="BBJ53516.1"/>
    <property type="molecule type" value="Genomic_DNA"/>
</dbReference>
<gene>
    <name evidence="2" type="ORF">SAVMC3_61450</name>
</gene>
<keyword evidence="1" id="KW-1133">Transmembrane helix</keyword>
<protein>
    <submittedName>
        <fullName evidence="2">Uncharacterized protein</fullName>
    </submittedName>
</protein>
<accession>A0A499W018</accession>
<keyword evidence="1" id="KW-0812">Transmembrane</keyword>
<dbReference type="AlphaFoldDB" id="A0A499W018"/>
<keyword evidence="1" id="KW-0472">Membrane</keyword>
<evidence type="ECO:0000256" key="1">
    <source>
        <dbReference type="SAM" id="Phobius"/>
    </source>
</evidence>
<evidence type="ECO:0000313" key="2">
    <source>
        <dbReference type="EMBL" id="BBJ53516.1"/>
    </source>
</evidence>
<organism evidence="2">
    <name type="scientific">Streptomyces avermitilis</name>
    <dbReference type="NCBI Taxonomy" id="33903"/>
    <lineage>
        <taxon>Bacteria</taxon>
        <taxon>Bacillati</taxon>
        <taxon>Actinomycetota</taxon>
        <taxon>Actinomycetes</taxon>
        <taxon>Kitasatosporales</taxon>
        <taxon>Streptomycetaceae</taxon>
        <taxon>Streptomyces</taxon>
    </lineage>
</organism>
<feature type="transmembrane region" description="Helical" evidence="1">
    <location>
        <begin position="16"/>
        <end position="38"/>
    </location>
</feature>
<sequence length="134" mass="13598">MVAQAAVADGGDRVQLLLHVVAFAWLCVAAVLAVAVAVDMARAAGHAELGAGRGSGQVGRPWVGGRAGRCQWIVVGLGGPVEPYPRRTAHGGFPGGQFGAAGVRARQVGGQMHRGRRVGAVHLGSDGPVHGRDL</sequence>
<reference evidence="2" key="1">
    <citation type="submission" date="2019-04" db="EMBL/GenBank/DDBJ databases">
        <title>Draft genome sequences of Streptomyces avermitilis MC3.</title>
        <authorList>
            <person name="Komaki H."/>
            <person name="Tamura T."/>
            <person name="Hosoyama A."/>
        </authorList>
    </citation>
    <scope>NUCLEOTIDE SEQUENCE</scope>
    <source>
        <strain evidence="2">MC3</strain>
    </source>
</reference>
<name>A0A499W018_STRAX</name>